<keyword evidence="1" id="KW-1133">Transmembrane helix</keyword>
<feature type="transmembrane region" description="Helical" evidence="1">
    <location>
        <begin position="248"/>
        <end position="268"/>
    </location>
</feature>
<feature type="transmembrane region" description="Helical" evidence="1">
    <location>
        <begin position="215"/>
        <end position="236"/>
    </location>
</feature>
<feature type="transmembrane region" description="Helical" evidence="1">
    <location>
        <begin position="338"/>
        <end position="362"/>
    </location>
</feature>
<protein>
    <recommendedName>
        <fullName evidence="3">TLC domain-containing protein</fullName>
    </recommendedName>
</protein>
<proteinExistence type="predicted"/>
<feature type="transmembrane region" description="Helical" evidence="1">
    <location>
        <begin position="78"/>
        <end position="98"/>
    </location>
</feature>
<dbReference type="EMBL" id="HBHK01001734">
    <property type="protein sequence ID" value="CAD9664536.1"/>
    <property type="molecule type" value="Transcribed_RNA"/>
</dbReference>
<keyword evidence="1" id="KW-0472">Membrane</keyword>
<feature type="transmembrane region" description="Helical" evidence="1">
    <location>
        <begin position="118"/>
        <end position="140"/>
    </location>
</feature>
<gene>
    <name evidence="2" type="ORF">QSP1433_LOCUS1057</name>
</gene>
<sequence>MICFVVTKSNKKRNLRKQNPNHFVEKTMAGEKATQGGSWIHVIVLTTIAAITLANWALTEIPRAKLNVARSGFSGLNAYSGVVLVWCLTMIIEQVFLFSKSAWAKRYRGLKEEHKRKVIVYLLELIWGTMCLGLLVGYILRIYVLKYPEGCSSEIVSMKTYIDQTYCTRVETLPSTDAAMGLPFVNPGTDVTTLTKEQSEQFALLANSCLVQNGYGLYASCTFGVAMYAFELIFLGRLMRKSLIVHHFSSFVLLVLLTEVPLSSGVALACLPPLVGAVLEQPTFFALAVYRLFPSSSIHWYTFYAAWVSFGVTKMVALIMGFYFLFKYWSQFTFTFQLIYTFSCLVSLFSQIYSTYAQYMVWKKCGSGSKRELKSRVESEMVDIPTKKSVDESACPQENV</sequence>
<feature type="transmembrane region" description="Helical" evidence="1">
    <location>
        <begin position="38"/>
        <end position="58"/>
    </location>
</feature>
<evidence type="ECO:0000256" key="1">
    <source>
        <dbReference type="SAM" id="Phobius"/>
    </source>
</evidence>
<reference evidence="2" key="1">
    <citation type="submission" date="2021-01" db="EMBL/GenBank/DDBJ databases">
        <authorList>
            <person name="Corre E."/>
            <person name="Pelletier E."/>
            <person name="Niang G."/>
            <person name="Scheremetjew M."/>
            <person name="Finn R."/>
            <person name="Kale V."/>
            <person name="Holt S."/>
            <person name="Cochrane G."/>
            <person name="Meng A."/>
            <person name="Brown T."/>
            <person name="Cohen L."/>
        </authorList>
    </citation>
    <scope>NUCLEOTIDE SEQUENCE</scope>
    <source>
        <strain evidence="2">NY070348D</strain>
    </source>
</reference>
<dbReference type="AlphaFoldDB" id="A0A7S2RAM1"/>
<feature type="transmembrane region" description="Helical" evidence="1">
    <location>
        <begin position="305"/>
        <end position="326"/>
    </location>
</feature>
<organism evidence="2">
    <name type="scientific">Mucochytrium quahogii</name>
    <dbReference type="NCBI Taxonomy" id="96639"/>
    <lineage>
        <taxon>Eukaryota</taxon>
        <taxon>Sar</taxon>
        <taxon>Stramenopiles</taxon>
        <taxon>Bigyra</taxon>
        <taxon>Labyrinthulomycetes</taxon>
        <taxon>Thraustochytrida</taxon>
        <taxon>Thraustochytriidae</taxon>
        <taxon>Mucochytrium</taxon>
    </lineage>
</organism>
<evidence type="ECO:0008006" key="3">
    <source>
        <dbReference type="Google" id="ProtNLM"/>
    </source>
</evidence>
<keyword evidence="1" id="KW-0812">Transmembrane</keyword>
<accession>A0A7S2RAM1</accession>
<evidence type="ECO:0000313" key="2">
    <source>
        <dbReference type="EMBL" id="CAD9664536.1"/>
    </source>
</evidence>
<name>A0A7S2RAM1_9STRA</name>